<reference evidence="1 2" key="1">
    <citation type="submission" date="2020-04" db="EMBL/GenBank/DDBJ databases">
        <authorList>
            <person name="Wallbank WR R."/>
            <person name="Pardo Diaz C."/>
            <person name="Kozak K."/>
            <person name="Martin S."/>
            <person name="Jiggins C."/>
            <person name="Moest M."/>
            <person name="Warren A I."/>
            <person name="Byers J.R.P. K."/>
            <person name="Montejo-Kovacevich G."/>
            <person name="Yen C E."/>
        </authorList>
    </citation>
    <scope>NUCLEOTIDE SEQUENCE [LARGE SCALE GENOMIC DNA]</scope>
</reference>
<gene>
    <name evidence="1" type="ORF">APLA_LOCUS13472</name>
</gene>
<organism evidence="1 2">
    <name type="scientific">Arctia plantaginis</name>
    <name type="common">Wood tiger moth</name>
    <name type="synonym">Phalaena plantaginis</name>
    <dbReference type="NCBI Taxonomy" id="874455"/>
    <lineage>
        <taxon>Eukaryota</taxon>
        <taxon>Metazoa</taxon>
        <taxon>Ecdysozoa</taxon>
        <taxon>Arthropoda</taxon>
        <taxon>Hexapoda</taxon>
        <taxon>Insecta</taxon>
        <taxon>Pterygota</taxon>
        <taxon>Neoptera</taxon>
        <taxon>Endopterygota</taxon>
        <taxon>Lepidoptera</taxon>
        <taxon>Glossata</taxon>
        <taxon>Ditrysia</taxon>
        <taxon>Noctuoidea</taxon>
        <taxon>Erebidae</taxon>
        <taxon>Arctiinae</taxon>
        <taxon>Arctia</taxon>
    </lineage>
</organism>
<dbReference type="EMBL" id="CADEBD010000353">
    <property type="protein sequence ID" value="CAB3251046.1"/>
    <property type="molecule type" value="Genomic_DNA"/>
</dbReference>
<protein>
    <submittedName>
        <fullName evidence="1">Uncharacterized protein</fullName>
    </submittedName>
</protein>
<dbReference type="Proteomes" id="UP000494256">
    <property type="component" value="Unassembled WGS sequence"/>
</dbReference>
<proteinExistence type="predicted"/>
<dbReference type="OrthoDB" id="7363375at2759"/>
<evidence type="ECO:0000313" key="2">
    <source>
        <dbReference type="Proteomes" id="UP000494256"/>
    </source>
</evidence>
<name>A0A8S1AWX0_ARCPL</name>
<dbReference type="AlphaFoldDB" id="A0A8S1AWX0"/>
<sequence>MAYARLNLSRRATFGREPNLRSLTIVLCSDTPIYKNASKLDPVGVRSTGCGGAGCSRSPLNLAPRGAPVVLHARMQGRLRRRHLRSPR</sequence>
<comment type="caution">
    <text evidence="1">The sequence shown here is derived from an EMBL/GenBank/DDBJ whole genome shotgun (WGS) entry which is preliminary data.</text>
</comment>
<evidence type="ECO:0000313" key="1">
    <source>
        <dbReference type="EMBL" id="CAB3251046.1"/>
    </source>
</evidence>
<accession>A0A8S1AWX0</accession>